<reference evidence="4 5" key="1">
    <citation type="journal article" date="2014" name="ISME J.">
        <title>Ecophysiology of Thioploca ingrica as revealed by the complete genome sequence supplemented with proteomic evidence.</title>
        <authorList>
            <person name="Kojima H."/>
            <person name="Ogura Y."/>
            <person name="Yamamoto N."/>
            <person name="Togashi T."/>
            <person name="Mori H."/>
            <person name="Watanabe T."/>
            <person name="Nemoto F."/>
            <person name="Kurokawa K."/>
            <person name="Hayashi T."/>
            <person name="Fukui M."/>
        </authorList>
    </citation>
    <scope>NUCLEOTIDE SEQUENCE [LARGE SCALE GENOMIC DNA]</scope>
</reference>
<dbReference type="EMBL" id="AP014633">
    <property type="protein sequence ID" value="BAP57296.1"/>
    <property type="molecule type" value="Genomic_DNA"/>
</dbReference>
<dbReference type="OrthoDB" id="8558195at2"/>
<evidence type="ECO:0000313" key="4">
    <source>
        <dbReference type="EMBL" id="BAP57296.1"/>
    </source>
</evidence>
<feature type="domain" description="SPOR" evidence="3">
    <location>
        <begin position="116"/>
        <end position="195"/>
    </location>
</feature>
<evidence type="ECO:0000259" key="3">
    <source>
        <dbReference type="PROSITE" id="PS51724"/>
    </source>
</evidence>
<dbReference type="PANTHER" id="PTHR38687">
    <property type="entry name" value="CELL DIVISION PROTEIN DEDD-RELATED"/>
    <property type="match status" value="1"/>
</dbReference>
<sequence>MASRNRRSTRRTDNYVSPSCPPGWAWLLAGIMIGMFISFLIYLREIAPHDVVPPEANVATVTTPNEPAPTPPSEAASAPFEIYDPLMTKPKEAEKTPPTAPPSNSGETMPSSDLPITVPGRYLLQVGSFRDEREAEGLRTHLASLGIPARIESTMLNQNGRWYRIQVGPFTDLDKLNQIRAQLAANSLAFIMLKF</sequence>
<dbReference type="AlphaFoldDB" id="A0A090BVR1"/>
<keyword evidence="5" id="KW-1185">Reference proteome</keyword>
<evidence type="ECO:0000256" key="1">
    <source>
        <dbReference type="SAM" id="MobiDB-lite"/>
    </source>
</evidence>
<name>A0A090BVR1_9GAMM</name>
<keyword evidence="4" id="KW-0132">Cell division</keyword>
<accession>A0A090BVR1</accession>
<dbReference type="InterPro" id="IPR007730">
    <property type="entry name" value="SPOR-like_dom"/>
</dbReference>
<dbReference type="GO" id="GO:0030428">
    <property type="term" value="C:cell septum"/>
    <property type="evidence" value="ECO:0007669"/>
    <property type="project" value="TreeGrafter"/>
</dbReference>
<dbReference type="GO" id="GO:0032153">
    <property type="term" value="C:cell division site"/>
    <property type="evidence" value="ECO:0007669"/>
    <property type="project" value="TreeGrafter"/>
</dbReference>
<evidence type="ECO:0000256" key="2">
    <source>
        <dbReference type="SAM" id="Phobius"/>
    </source>
</evidence>
<dbReference type="STRING" id="40754.THII_2999"/>
<feature type="compositionally biased region" description="Polar residues" evidence="1">
    <location>
        <begin position="102"/>
        <end position="111"/>
    </location>
</feature>
<dbReference type="HOGENOM" id="CLU_076835_0_0_6"/>
<organism evidence="4 5">
    <name type="scientific">Thioploca ingrica</name>
    <dbReference type="NCBI Taxonomy" id="40754"/>
    <lineage>
        <taxon>Bacteria</taxon>
        <taxon>Pseudomonadati</taxon>
        <taxon>Pseudomonadota</taxon>
        <taxon>Gammaproteobacteria</taxon>
        <taxon>Thiotrichales</taxon>
        <taxon>Thiotrichaceae</taxon>
        <taxon>Thioploca</taxon>
    </lineage>
</organism>
<evidence type="ECO:0000313" key="5">
    <source>
        <dbReference type="Proteomes" id="UP000031623"/>
    </source>
</evidence>
<keyword evidence="2" id="KW-0472">Membrane</keyword>
<dbReference type="KEGG" id="tig:THII_2999"/>
<gene>
    <name evidence="4" type="ORF">THII_2999</name>
</gene>
<protein>
    <submittedName>
        <fullName evidence="4">Cell division protein</fullName>
    </submittedName>
</protein>
<dbReference type="Gene3D" id="3.30.70.1070">
    <property type="entry name" value="Sporulation related repeat"/>
    <property type="match status" value="1"/>
</dbReference>
<proteinExistence type="predicted"/>
<keyword evidence="2" id="KW-1133">Transmembrane helix</keyword>
<dbReference type="Proteomes" id="UP000031623">
    <property type="component" value="Chromosome"/>
</dbReference>
<keyword evidence="2" id="KW-0812">Transmembrane</keyword>
<feature type="transmembrane region" description="Helical" evidence="2">
    <location>
        <begin position="24"/>
        <end position="43"/>
    </location>
</feature>
<dbReference type="InterPro" id="IPR052521">
    <property type="entry name" value="Cell_div_SPOR-domain"/>
</dbReference>
<dbReference type="GO" id="GO:0042834">
    <property type="term" value="F:peptidoglycan binding"/>
    <property type="evidence" value="ECO:0007669"/>
    <property type="project" value="InterPro"/>
</dbReference>
<keyword evidence="4" id="KW-0131">Cell cycle</keyword>
<dbReference type="Pfam" id="PF05036">
    <property type="entry name" value="SPOR"/>
    <property type="match status" value="1"/>
</dbReference>
<feature type="region of interest" description="Disordered" evidence="1">
    <location>
        <begin position="90"/>
        <end position="112"/>
    </location>
</feature>
<dbReference type="PROSITE" id="PS51724">
    <property type="entry name" value="SPOR"/>
    <property type="match status" value="1"/>
</dbReference>
<dbReference type="InterPro" id="IPR036680">
    <property type="entry name" value="SPOR-like_sf"/>
</dbReference>
<dbReference type="SUPFAM" id="SSF110997">
    <property type="entry name" value="Sporulation related repeat"/>
    <property type="match status" value="1"/>
</dbReference>
<dbReference type="PANTHER" id="PTHR38687:SF1">
    <property type="entry name" value="CELL DIVISION PROTEIN DEDD"/>
    <property type="match status" value="1"/>
</dbReference>
<dbReference type="GO" id="GO:0032506">
    <property type="term" value="P:cytokinetic process"/>
    <property type="evidence" value="ECO:0007669"/>
    <property type="project" value="TreeGrafter"/>
</dbReference>